<evidence type="ECO:0000313" key="5">
    <source>
        <dbReference type="Proteomes" id="UP000004662"/>
    </source>
</evidence>
<dbReference type="AlphaFoldDB" id="G7Q7B1"/>
<dbReference type="InterPro" id="IPR036291">
    <property type="entry name" value="NAD(P)-bd_dom_sf"/>
</dbReference>
<dbReference type="SUPFAM" id="SSF51735">
    <property type="entry name" value="NAD(P)-binding Rossmann-fold domains"/>
    <property type="match status" value="1"/>
</dbReference>
<dbReference type="EMBL" id="CM001368">
    <property type="protein sequence ID" value="EHJ49068.1"/>
    <property type="molecule type" value="Genomic_DNA"/>
</dbReference>
<comment type="similarity">
    <text evidence="1 2">Belongs to the zinc-containing alcohol dehydrogenase family. Quinone oxidoreductase subfamily.</text>
</comment>
<accession>G7Q7B1</accession>
<reference evidence="5" key="1">
    <citation type="journal article" date="2015" name="Genome Announc.">
        <title>High-Quality Draft Genome Sequence of Desulfovibrio carbinoliphilus FW-101-2B, an Organic Acid-Oxidizing Sulfate-Reducing Bacterium Isolated from Uranium(VI)-Contaminated Groundwater.</title>
        <authorList>
            <person name="Ramsay B.D."/>
            <person name="Hwang C."/>
            <person name="Woo H.L."/>
            <person name="Carroll S.L."/>
            <person name="Lucas S."/>
            <person name="Han J."/>
            <person name="Lapidus A.L."/>
            <person name="Cheng J.F."/>
            <person name="Goodwin L.A."/>
            <person name="Pitluck S."/>
            <person name="Peters L."/>
            <person name="Chertkov O."/>
            <person name="Held B."/>
            <person name="Detter J.C."/>
            <person name="Han C.S."/>
            <person name="Tapia R."/>
            <person name="Land M.L."/>
            <person name="Hauser L.J."/>
            <person name="Kyrpides N.C."/>
            <person name="Ivanova N.N."/>
            <person name="Mikhailova N."/>
            <person name="Pagani I."/>
            <person name="Woyke T."/>
            <person name="Arkin A.P."/>
            <person name="Dehal P."/>
            <person name="Chivian D."/>
            <person name="Criddle C.S."/>
            <person name="Wu W."/>
            <person name="Chakraborty R."/>
            <person name="Hazen T.C."/>
            <person name="Fields M.W."/>
        </authorList>
    </citation>
    <scope>NUCLEOTIDE SEQUENCE [LARGE SCALE GENOMIC DNA]</scope>
    <source>
        <strain evidence="5">FW-101-2B</strain>
    </source>
</reference>
<gene>
    <name evidence="4" type="ORF">DFW101_3068</name>
</gene>
<feature type="domain" description="Enoyl reductase (ER)" evidence="3">
    <location>
        <begin position="13"/>
        <end position="333"/>
    </location>
</feature>
<evidence type="ECO:0000256" key="2">
    <source>
        <dbReference type="RuleBase" id="RU364000"/>
    </source>
</evidence>
<sequence length="335" mass="34605">MQAVMAKGGVPPGRPGAFVLAEVPIPAPGPDDLLVRVAAVSVNPVDAKVHARMAAGEEKILGYDACGTVAAAGAAVSGFAPGDRVYYAGDVTRPGCDAEFHLVDARIAAKAPASLDTPAVAALPLTGITAWEALFDRLGFTADAGANAGRDILVIGGAGGVGSMAIQLAKWAGLRVVATASRPESADWCRGLGAEIVLDHRKDLPAQLQAAGLADVSAVFCTTHLETHWAAMAACLRPQGAVCCIDDPSGPLDITVFKSKCASIHWEFMFARSMWKTPDMAEQGRILARLAGLLDAGTVRPTLAAAHSGLDPAVFARAHQDQLSGRMVGKQVIVF</sequence>
<dbReference type="Gene3D" id="3.40.50.720">
    <property type="entry name" value="NAD(P)-binding Rossmann-like Domain"/>
    <property type="match status" value="1"/>
</dbReference>
<dbReference type="Pfam" id="PF08240">
    <property type="entry name" value="ADH_N"/>
    <property type="match status" value="1"/>
</dbReference>
<keyword evidence="2" id="KW-0560">Oxidoreductase</keyword>
<evidence type="ECO:0000259" key="3">
    <source>
        <dbReference type="SMART" id="SM00829"/>
    </source>
</evidence>
<dbReference type="SMART" id="SM00829">
    <property type="entry name" value="PKS_ER"/>
    <property type="match status" value="1"/>
</dbReference>
<dbReference type="InterPro" id="IPR014182">
    <property type="entry name" value="ADH_Zn_typ-1"/>
</dbReference>
<protein>
    <recommendedName>
        <fullName evidence="2">Zinc-type alcohol dehydrogenase-like protein</fullName>
    </recommendedName>
</protein>
<dbReference type="RefSeq" id="WP_009182420.1">
    <property type="nucleotide sequence ID" value="NZ_CM001368.1"/>
</dbReference>
<keyword evidence="2" id="KW-0479">Metal-binding</keyword>
<dbReference type="SUPFAM" id="SSF50129">
    <property type="entry name" value="GroES-like"/>
    <property type="match status" value="1"/>
</dbReference>
<dbReference type="eggNOG" id="COG0604">
    <property type="taxonomic scope" value="Bacteria"/>
</dbReference>
<dbReference type="NCBIfam" id="TIGR02817">
    <property type="entry name" value="adh_fam_1"/>
    <property type="match status" value="1"/>
</dbReference>
<dbReference type="InterPro" id="IPR013154">
    <property type="entry name" value="ADH-like_N"/>
</dbReference>
<organism evidence="4 5">
    <name type="scientific">Solidesulfovibrio carbinoliphilus subsp. oakridgensis</name>
    <dbReference type="NCBI Taxonomy" id="694327"/>
    <lineage>
        <taxon>Bacteria</taxon>
        <taxon>Pseudomonadati</taxon>
        <taxon>Thermodesulfobacteriota</taxon>
        <taxon>Desulfovibrionia</taxon>
        <taxon>Desulfovibrionales</taxon>
        <taxon>Desulfovibrionaceae</taxon>
        <taxon>Solidesulfovibrio</taxon>
    </lineage>
</organism>
<dbReference type="HOGENOM" id="CLU_026673_3_0_7"/>
<keyword evidence="2" id="KW-0862">Zinc</keyword>
<dbReference type="InterPro" id="IPR013149">
    <property type="entry name" value="ADH-like_C"/>
</dbReference>
<keyword evidence="5" id="KW-1185">Reference proteome</keyword>
<dbReference type="OrthoDB" id="9785812at2"/>
<evidence type="ECO:0000256" key="1">
    <source>
        <dbReference type="ARBA" id="ARBA00010371"/>
    </source>
</evidence>
<dbReference type="GO" id="GO:0016491">
    <property type="term" value="F:oxidoreductase activity"/>
    <property type="evidence" value="ECO:0007669"/>
    <property type="project" value="UniProtKB-KW"/>
</dbReference>
<dbReference type="GO" id="GO:0008270">
    <property type="term" value="F:zinc ion binding"/>
    <property type="evidence" value="ECO:0007669"/>
    <property type="project" value="InterPro"/>
</dbReference>
<name>G7Q7B1_9BACT</name>
<dbReference type="STRING" id="694327.DFW101_3068"/>
<dbReference type="Gene3D" id="3.90.180.10">
    <property type="entry name" value="Medium-chain alcohol dehydrogenases, catalytic domain"/>
    <property type="match status" value="1"/>
</dbReference>
<dbReference type="Proteomes" id="UP000004662">
    <property type="component" value="Chromosome"/>
</dbReference>
<dbReference type="InterPro" id="IPR011032">
    <property type="entry name" value="GroES-like_sf"/>
</dbReference>
<proteinExistence type="inferred from homology"/>
<dbReference type="Pfam" id="PF00107">
    <property type="entry name" value="ADH_zinc_N"/>
    <property type="match status" value="1"/>
</dbReference>
<dbReference type="PANTHER" id="PTHR44013">
    <property type="entry name" value="ZINC-TYPE ALCOHOL DEHYDROGENASE-LIKE PROTEIN C16A3.02C"/>
    <property type="match status" value="1"/>
</dbReference>
<dbReference type="InterPro" id="IPR020843">
    <property type="entry name" value="ER"/>
</dbReference>
<evidence type="ECO:0000313" key="4">
    <source>
        <dbReference type="EMBL" id="EHJ49068.1"/>
    </source>
</evidence>
<dbReference type="InterPro" id="IPR052733">
    <property type="entry name" value="Chloroplast_QOR"/>
</dbReference>
<dbReference type="PANTHER" id="PTHR44013:SF1">
    <property type="entry name" value="ZINC-TYPE ALCOHOL DEHYDROGENASE-LIKE PROTEIN C16A3.02C"/>
    <property type="match status" value="1"/>
</dbReference>
<dbReference type="CDD" id="cd08252">
    <property type="entry name" value="AL_MDR"/>
    <property type="match status" value="1"/>
</dbReference>